<comment type="caution">
    <text evidence="2">The sequence shown here is derived from an EMBL/GenBank/DDBJ whole genome shotgun (WGS) entry which is preliminary data.</text>
</comment>
<dbReference type="OrthoDB" id="8450529at2"/>
<protein>
    <recommendedName>
        <fullName evidence="4">3',5'-cyclic-nucleotide phosphodiesterase</fullName>
    </recommendedName>
</protein>
<dbReference type="STRING" id="1774969.AUC69_15040"/>
<feature type="chain" id="PRO_5009138552" description="3',5'-cyclic-nucleotide phosphodiesterase" evidence="1">
    <location>
        <begin position="25"/>
        <end position="91"/>
    </location>
</feature>
<evidence type="ECO:0008006" key="4">
    <source>
        <dbReference type="Google" id="ProtNLM"/>
    </source>
</evidence>
<gene>
    <name evidence="2" type="ORF">AUC69_15040</name>
</gene>
<organism evidence="2 3">
    <name type="scientific">Methyloceanibacter superfactus</name>
    <dbReference type="NCBI Taxonomy" id="1774969"/>
    <lineage>
        <taxon>Bacteria</taxon>
        <taxon>Pseudomonadati</taxon>
        <taxon>Pseudomonadota</taxon>
        <taxon>Alphaproteobacteria</taxon>
        <taxon>Hyphomicrobiales</taxon>
        <taxon>Hyphomicrobiaceae</taxon>
        <taxon>Methyloceanibacter</taxon>
    </lineage>
</organism>
<accession>A0A1E3VT27</accession>
<dbReference type="RefSeq" id="WP_069442390.1">
    <property type="nucleotide sequence ID" value="NZ_LPWF01000029.1"/>
</dbReference>
<dbReference type="AlphaFoldDB" id="A0A1E3VT27"/>
<dbReference type="Proteomes" id="UP000094472">
    <property type="component" value="Unassembled WGS sequence"/>
</dbReference>
<feature type="signal peptide" evidence="1">
    <location>
        <begin position="1"/>
        <end position="24"/>
    </location>
</feature>
<name>A0A1E3VT27_9HYPH</name>
<keyword evidence="1" id="KW-0732">Signal</keyword>
<reference evidence="2 3" key="1">
    <citation type="journal article" date="2016" name="Environ. Microbiol.">
        <title>New Methyloceanibacter diversity from North Sea sediments includes methanotroph containing solely the soluble methane monooxygenase.</title>
        <authorList>
            <person name="Vekeman B."/>
            <person name="Kerckhof F.M."/>
            <person name="Cremers G."/>
            <person name="de Vos P."/>
            <person name="Vandamme P."/>
            <person name="Boon N."/>
            <person name="Op den Camp H.J."/>
            <person name="Heylen K."/>
        </authorList>
    </citation>
    <scope>NUCLEOTIDE SEQUENCE [LARGE SCALE GENOMIC DNA]</scope>
    <source>
        <strain evidence="2 3">R-67175</strain>
    </source>
</reference>
<proteinExistence type="predicted"/>
<evidence type="ECO:0000313" key="3">
    <source>
        <dbReference type="Proteomes" id="UP000094472"/>
    </source>
</evidence>
<keyword evidence="3" id="KW-1185">Reference proteome</keyword>
<evidence type="ECO:0000313" key="2">
    <source>
        <dbReference type="EMBL" id="ODR96461.1"/>
    </source>
</evidence>
<sequence>MPTKILSALVVASALTALSFPAAAEITAAVKGACKTDYKRYCGAYAINDPGLRKCMDQVGKNLSQRCVKTLVDSGEVTKARATQRWKHTLD</sequence>
<dbReference type="EMBL" id="LPWF01000029">
    <property type="protein sequence ID" value="ODR96461.1"/>
    <property type="molecule type" value="Genomic_DNA"/>
</dbReference>
<evidence type="ECO:0000256" key="1">
    <source>
        <dbReference type="SAM" id="SignalP"/>
    </source>
</evidence>